<dbReference type="InterPro" id="IPR014001">
    <property type="entry name" value="Helicase_ATP-bd"/>
</dbReference>
<dbReference type="PROSITE" id="PS00690">
    <property type="entry name" value="DEAH_ATP_HELICASE"/>
    <property type="match status" value="1"/>
</dbReference>
<accession>A0AAD9LIT4</accession>
<dbReference type="AlphaFoldDB" id="A0AAD9LIT4"/>
<dbReference type="PANTHER" id="PTHR18934:SF221">
    <property type="entry name" value="ATP-DEPENDENT RNA HELICASE DHX34-RELATED"/>
    <property type="match status" value="1"/>
</dbReference>
<gene>
    <name evidence="5" type="ORF">P3T76_009438</name>
</gene>
<feature type="domain" description="Helicase C-terminal" evidence="4">
    <location>
        <begin position="181"/>
        <end position="360"/>
    </location>
</feature>
<keyword evidence="2 5" id="KW-0547">Nucleotide-binding</keyword>
<evidence type="ECO:0000256" key="1">
    <source>
        <dbReference type="ARBA" id="ARBA00022801"/>
    </source>
</evidence>
<evidence type="ECO:0000259" key="4">
    <source>
        <dbReference type="PROSITE" id="PS51194"/>
    </source>
</evidence>
<evidence type="ECO:0000313" key="6">
    <source>
        <dbReference type="Proteomes" id="UP001259832"/>
    </source>
</evidence>
<evidence type="ECO:0000259" key="3">
    <source>
        <dbReference type="PROSITE" id="PS51192"/>
    </source>
</evidence>
<dbReference type="GO" id="GO:0016787">
    <property type="term" value="F:hydrolase activity"/>
    <property type="evidence" value="ECO:0007669"/>
    <property type="project" value="UniProtKB-KW"/>
</dbReference>
<feature type="domain" description="Helicase ATP-binding" evidence="3">
    <location>
        <begin position="1"/>
        <end position="147"/>
    </location>
</feature>
<dbReference type="SMART" id="SM00490">
    <property type="entry name" value="HELICc"/>
    <property type="match status" value="1"/>
</dbReference>
<keyword evidence="2 5" id="KW-0067">ATP-binding</keyword>
<protein>
    <submittedName>
        <fullName evidence="5">Pre-mRNA-splicing factor ATP-dependent RNA helicase PRP43</fullName>
    </submittedName>
</protein>
<dbReference type="GO" id="GO:0003723">
    <property type="term" value="F:RNA binding"/>
    <property type="evidence" value="ECO:0007669"/>
    <property type="project" value="TreeGrafter"/>
</dbReference>
<dbReference type="Pfam" id="PF00271">
    <property type="entry name" value="Helicase_C"/>
    <property type="match status" value="1"/>
</dbReference>
<reference evidence="5" key="1">
    <citation type="submission" date="2023-08" db="EMBL/GenBank/DDBJ databases">
        <title>Reference Genome Resource for the Citrus Pathogen Phytophthora citrophthora.</title>
        <authorList>
            <person name="Moller H."/>
            <person name="Coetzee B."/>
            <person name="Rose L.J."/>
            <person name="Van Niekerk J.M."/>
        </authorList>
    </citation>
    <scope>NUCLEOTIDE SEQUENCE</scope>
    <source>
        <strain evidence="5">STE-U-9442</strain>
    </source>
</reference>
<dbReference type="InterPro" id="IPR001650">
    <property type="entry name" value="Helicase_C-like"/>
</dbReference>
<dbReference type="EMBL" id="JASMQC010000018">
    <property type="protein sequence ID" value="KAK1938288.1"/>
    <property type="molecule type" value="Genomic_DNA"/>
</dbReference>
<dbReference type="GO" id="GO:0004386">
    <property type="term" value="F:helicase activity"/>
    <property type="evidence" value="ECO:0007669"/>
    <property type="project" value="UniProtKB-KW"/>
</dbReference>
<comment type="caution">
    <text evidence="5">The sequence shown here is derived from an EMBL/GenBank/DDBJ whole genome shotgun (WGS) entry which is preliminary data.</text>
</comment>
<keyword evidence="2 5" id="KW-0347">Helicase</keyword>
<dbReference type="Gene3D" id="3.40.50.300">
    <property type="entry name" value="P-loop containing nucleotide triphosphate hydrolases"/>
    <property type="match status" value="2"/>
</dbReference>
<dbReference type="PROSITE" id="PS51194">
    <property type="entry name" value="HELICASE_CTER"/>
    <property type="match status" value="1"/>
</dbReference>
<dbReference type="CDD" id="cd17917">
    <property type="entry name" value="DEXHc_RHA-like"/>
    <property type="match status" value="1"/>
</dbReference>
<dbReference type="InterPro" id="IPR027417">
    <property type="entry name" value="P-loop_NTPase"/>
</dbReference>
<dbReference type="PROSITE" id="PS51192">
    <property type="entry name" value="HELICASE_ATP_BIND_1"/>
    <property type="match status" value="1"/>
</dbReference>
<proteinExistence type="predicted"/>
<evidence type="ECO:0000256" key="2">
    <source>
        <dbReference type="ARBA" id="ARBA00022806"/>
    </source>
</evidence>
<keyword evidence="6" id="KW-1185">Reference proteome</keyword>
<dbReference type="CDD" id="cd18791">
    <property type="entry name" value="SF2_C_RHA"/>
    <property type="match status" value="1"/>
</dbReference>
<dbReference type="PANTHER" id="PTHR18934">
    <property type="entry name" value="ATP-DEPENDENT RNA HELICASE"/>
    <property type="match status" value="1"/>
</dbReference>
<name>A0AAD9LIT4_9STRA</name>
<dbReference type="Proteomes" id="UP001259832">
    <property type="component" value="Unassembled WGS sequence"/>
</dbReference>
<dbReference type="SUPFAM" id="SSF52540">
    <property type="entry name" value="P-loop containing nucleoside triphosphate hydrolases"/>
    <property type="match status" value="1"/>
</dbReference>
<evidence type="ECO:0000313" key="5">
    <source>
        <dbReference type="EMBL" id="KAK1938288.1"/>
    </source>
</evidence>
<sequence>MECFTGKRILCTQPRKLAATSLATRVAFEFSAGFKDAKVGRDVGFRVSGSYKYLRRTRIEFVTEAILLDMIIKARVAGTSSENPFANVGCVVIDEAHERSINCDLVMGSFKEAHPNWQDVKVVVTSATIDLAMFSSFYDNAPVVEIEGRMFPVDLNYIPAGRDGMLDATHVVAAVAEAAVTVHQHFTDPSDGDVLRFLPGQDDVLRAKQHFEKIIAKNAKQAGTLDSVVAHALYGKQDPDEQAEVLKKYTGAASQRKRKVIFSTNIAETSVTIDGVAFVVDSGLMKGVVYDPIRNMTSLKVHAISRSSAIQRMGQAGRTQPGKCFRLYSIKDYNEMEVGSVAEIFQQPLSLALLTLHHIGIDPRHFAWIQSPNDAAMAQAEEELTFLGAIDASKQ</sequence>
<organism evidence="5 6">
    <name type="scientific">Phytophthora citrophthora</name>
    <dbReference type="NCBI Taxonomy" id="4793"/>
    <lineage>
        <taxon>Eukaryota</taxon>
        <taxon>Sar</taxon>
        <taxon>Stramenopiles</taxon>
        <taxon>Oomycota</taxon>
        <taxon>Peronosporomycetes</taxon>
        <taxon>Peronosporales</taxon>
        <taxon>Peronosporaceae</taxon>
        <taxon>Phytophthora</taxon>
    </lineage>
</organism>
<dbReference type="InterPro" id="IPR002464">
    <property type="entry name" value="DNA/RNA_helicase_DEAH_CS"/>
</dbReference>
<keyword evidence="1" id="KW-0378">Hydrolase</keyword>